<comment type="caution">
    <text evidence="1">The sequence shown here is derived from an EMBL/GenBank/DDBJ whole genome shotgun (WGS) entry which is preliminary data.</text>
</comment>
<reference evidence="1 2" key="1">
    <citation type="submission" date="2017-03" db="EMBL/GenBank/DDBJ databases">
        <title>Draft genime sequence of the acidophilic sulfur-oxidizing bacterium Acidithiobacillus sp. SH, isolated from seawater.</title>
        <authorList>
            <person name="Sharmin S."/>
            <person name="Tokuhisa M."/>
            <person name="Kanao T."/>
            <person name="Kamimura K."/>
        </authorList>
    </citation>
    <scope>NUCLEOTIDE SEQUENCE [LARGE SCALE GENOMIC DNA]</scope>
    <source>
        <strain evidence="1 2">SH</strain>
    </source>
</reference>
<evidence type="ECO:0000313" key="2">
    <source>
        <dbReference type="Proteomes" id="UP000234329"/>
    </source>
</evidence>
<name>A0A2I1DIV1_9PROT</name>
<proteinExistence type="predicted"/>
<protein>
    <submittedName>
        <fullName evidence="1">Uncharacterized protein</fullName>
    </submittedName>
</protein>
<evidence type="ECO:0000313" key="1">
    <source>
        <dbReference type="EMBL" id="PKY09796.1"/>
    </source>
</evidence>
<gene>
    <name evidence="1" type="ORF">B1757_12985</name>
</gene>
<accession>A0A2I1DIV1</accession>
<dbReference type="EMBL" id="MXAV01000049">
    <property type="protein sequence ID" value="PKY09796.1"/>
    <property type="molecule type" value="Genomic_DNA"/>
</dbReference>
<organism evidence="1 2">
    <name type="scientific">Acidithiobacillus marinus</name>
    <dbReference type="NCBI Taxonomy" id="187490"/>
    <lineage>
        <taxon>Bacteria</taxon>
        <taxon>Pseudomonadati</taxon>
        <taxon>Pseudomonadota</taxon>
        <taxon>Acidithiobacillia</taxon>
        <taxon>Acidithiobacillales</taxon>
        <taxon>Acidithiobacillaceae</taxon>
        <taxon>Acidithiobacillus</taxon>
    </lineage>
</organism>
<dbReference type="InParanoid" id="A0A2I1DIV1"/>
<dbReference type="Proteomes" id="UP000234329">
    <property type="component" value="Unassembled WGS sequence"/>
</dbReference>
<keyword evidence="2" id="KW-1185">Reference proteome</keyword>
<dbReference type="RefSeq" id="WP_101538728.1">
    <property type="nucleotide sequence ID" value="NZ_MXAV01000049.1"/>
</dbReference>
<sequence length="76" mass="8578">MIENTSATKENSTAACFPDSSNLTLGRTGKENRRIHMKKLMMRCLTEGGGKLKFIVMDNICDNRELESILHRGFSE</sequence>
<dbReference type="AlphaFoldDB" id="A0A2I1DIV1"/>